<organism evidence="1 2">
    <name type="scientific">Claviceps africana</name>
    <dbReference type="NCBI Taxonomy" id="83212"/>
    <lineage>
        <taxon>Eukaryota</taxon>
        <taxon>Fungi</taxon>
        <taxon>Dikarya</taxon>
        <taxon>Ascomycota</taxon>
        <taxon>Pezizomycotina</taxon>
        <taxon>Sordariomycetes</taxon>
        <taxon>Hypocreomycetidae</taxon>
        <taxon>Hypocreales</taxon>
        <taxon>Clavicipitaceae</taxon>
        <taxon>Claviceps</taxon>
    </lineage>
</organism>
<proteinExistence type="predicted"/>
<protein>
    <submittedName>
        <fullName evidence="1">Uncharacterized protein</fullName>
    </submittedName>
</protein>
<dbReference type="AlphaFoldDB" id="A0A8K0J2J9"/>
<evidence type="ECO:0000313" key="2">
    <source>
        <dbReference type="Proteomes" id="UP000811619"/>
    </source>
</evidence>
<sequence>MGPRGSSWLLMAPHGSWVGLMGGRHGWPSWVLVDLGGSLRAPVDFSTVQVREALGSRAWLEEWLEEERPAVNGPQIFTRRLA</sequence>
<feature type="non-terminal residue" evidence="1">
    <location>
        <position position="82"/>
    </location>
</feature>
<reference evidence="1" key="1">
    <citation type="journal article" date="2020" name="bioRxiv">
        <title>Whole genome comparisons of ergot fungi reveals the divergence and evolution of species within the genus Claviceps are the result of varying mechanisms driving genome evolution and host range expansion.</title>
        <authorList>
            <person name="Wyka S.A."/>
            <person name="Mondo S.J."/>
            <person name="Liu M."/>
            <person name="Dettman J."/>
            <person name="Nalam V."/>
            <person name="Broders K.D."/>
        </authorList>
    </citation>
    <scope>NUCLEOTIDE SEQUENCE</scope>
    <source>
        <strain evidence="1">CCC 489</strain>
    </source>
</reference>
<keyword evidence="2" id="KW-1185">Reference proteome</keyword>
<dbReference type="EMBL" id="SRPY01001095">
    <property type="protein sequence ID" value="KAG5914590.1"/>
    <property type="molecule type" value="Genomic_DNA"/>
</dbReference>
<comment type="caution">
    <text evidence="1">The sequence shown here is derived from an EMBL/GenBank/DDBJ whole genome shotgun (WGS) entry which is preliminary data.</text>
</comment>
<name>A0A8K0J2J9_9HYPO</name>
<gene>
    <name evidence="1" type="ORF">E4U42_000416</name>
</gene>
<accession>A0A8K0J2J9</accession>
<evidence type="ECO:0000313" key="1">
    <source>
        <dbReference type="EMBL" id="KAG5914590.1"/>
    </source>
</evidence>
<dbReference type="Proteomes" id="UP000811619">
    <property type="component" value="Unassembled WGS sequence"/>
</dbReference>